<dbReference type="AlphaFoldDB" id="A0A2I0TVD6"/>
<evidence type="ECO:0000256" key="1">
    <source>
        <dbReference type="SAM" id="Phobius"/>
    </source>
</evidence>
<proteinExistence type="predicted"/>
<keyword evidence="1" id="KW-1133">Transmembrane helix</keyword>
<evidence type="ECO:0000313" key="2">
    <source>
        <dbReference type="EMBL" id="PKU37742.1"/>
    </source>
</evidence>
<reference evidence="3" key="1">
    <citation type="submission" date="2017-11" db="EMBL/GenBank/DDBJ databases">
        <authorList>
            <person name="Lima N.C."/>
            <person name="Parody-Merino A.M."/>
            <person name="Battley P.F."/>
            <person name="Fidler A.E."/>
            <person name="Prosdocimi F."/>
        </authorList>
    </citation>
    <scope>NUCLEOTIDE SEQUENCE [LARGE SCALE GENOMIC DNA]</scope>
</reference>
<reference evidence="3" key="2">
    <citation type="submission" date="2017-12" db="EMBL/GenBank/DDBJ databases">
        <title>Genome sequence of the Bar-tailed Godwit (Limosa lapponica baueri).</title>
        <authorList>
            <person name="Lima N.C.B."/>
            <person name="Parody-Merino A.M."/>
            <person name="Battley P.F."/>
            <person name="Fidler A.E."/>
            <person name="Prosdocimi F."/>
        </authorList>
    </citation>
    <scope>NUCLEOTIDE SEQUENCE [LARGE SCALE GENOMIC DNA]</scope>
</reference>
<evidence type="ECO:0000313" key="3">
    <source>
        <dbReference type="Proteomes" id="UP000233556"/>
    </source>
</evidence>
<keyword evidence="1" id="KW-0812">Transmembrane</keyword>
<organism evidence="2 3">
    <name type="scientific">Limosa lapponica baueri</name>
    <dbReference type="NCBI Taxonomy" id="1758121"/>
    <lineage>
        <taxon>Eukaryota</taxon>
        <taxon>Metazoa</taxon>
        <taxon>Chordata</taxon>
        <taxon>Craniata</taxon>
        <taxon>Vertebrata</taxon>
        <taxon>Euteleostomi</taxon>
        <taxon>Archelosauria</taxon>
        <taxon>Archosauria</taxon>
        <taxon>Dinosauria</taxon>
        <taxon>Saurischia</taxon>
        <taxon>Theropoda</taxon>
        <taxon>Coelurosauria</taxon>
        <taxon>Aves</taxon>
        <taxon>Neognathae</taxon>
        <taxon>Neoaves</taxon>
        <taxon>Charadriiformes</taxon>
        <taxon>Scolopacidae</taxon>
        <taxon>Limosa</taxon>
    </lineage>
</organism>
<sequence>MLGGGWNRGNVSVLAELGEELGKEKHCAWQLEFIVFKYIFNIYIWITFIGKIWKENKKLDCVCLAVREVWGKDSTESLLYTFVICYSC</sequence>
<protein>
    <submittedName>
        <fullName evidence="2">Uncharacterized protein</fullName>
    </submittedName>
</protein>
<keyword evidence="3" id="KW-1185">Reference proteome</keyword>
<keyword evidence="1" id="KW-0472">Membrane</keyword>
<feature type="transmembrane region" description="Helical" evidence="1">
    <location>
        <begin position="28"/>
        <end position="49"/>
    </location>
</feature>
<dbReference type="EMBL" id="KZ507006">
    <property type="protein sequence ID" value="PKU37742.1"/>
    <property type="molecule type" value="Genomic_DNA"/>
</dbReference>
<name>A0A2I0TVD6_LIMLA</name>
<dbReference type="Proteomes" id="UP000233556">
    <property type="component" value="Unassembled WGS sequence"/>
</dbReference>
<accession>A0A2I0TVD6</accession>
<gene>
    <name evidence="2" type="ORF">llap_11954</name>
</gene>